<keyword evidence="2 5" id="KW-0689">Ribosomal protein</keyword>
<sequence>MAPAPLLAARAGRLSTSSLFTTSASTSTQSAVLAQVSQISQISQIRSYRQVAPPVGPAIPSPTANRPDIPPYPYGPRRVFKQSNKGLYGNSVIQFGNIVSRETEIINPQKNRRKWWPNIQLKRLWSESLGVHVRTRINTRVLRTIDKVGGLDEYLLGNKPARIHELGPWGWRLRWRIMQTDAVKERFRRERVALGLPAEGLYAQSLVAESADASETTEVSAEESAETQKMLDDEEVFDMSPPEGFMAESKKP</sequence>
<dbReference type="InterPro" id="IPR037147">
    <property type="entry name" value="Ribosomal_bL28_sf"/>
</dbReference>
<dbReference type="GO" id="GO:0003735">
    <property type="term" value="F:structural constituent of ribosome"/>
    <property type="evidence" value="ECO:0007669"/>
    <property type="project" value="InterPro"/>
</dbReference>
<evidence type="ECO:0000256" key="3">
    <source>
        <dbReference type="ARBA" id="ARBA00023274"/>
    </source>
</evidence>
<dbReference type="OMA" id="WRIMQTD"/>
<keyword evidence="3" id="KW-0687">Ribonucleoprotein</keyword>
<evidence type="ECO:0000313" key="5">
    <source>
        <dbReference type="EMBL" id="EPE03071.1"/>
    </source>
</evidence>
<dbReference type="Pfam" id="PF00830">
    <property type="entry name" value="Ribosomal_L28"/>
    <property type="match status" value="1"/>
</dbReference>
<dbReference type="STRING" id="1262450.S3BUF9"/>
<feature type="region of interest" description="Disordered" evidence="4">
    <location>
        <begin position="209"/>
        <end position="252"/>
    </location>
</feature>
<dbReference type="Proteomes" id="UP000016923">
    <property type="component" value="Unassembled WGS sequence"/>
</dbReference>
<dbReference type="SUPFAM" id="SSF143800">
    <property type="entry name" value="L28p-like"/>
    <property type="match status" value="1"/>
</dbReference>
<reference evidence="5 6" key="1">
    <citation type="journal article" date="2013" name="BMC Genomics">
        <title>The genome and transcriptome of the pine saprophyte Ophiostoma piceae, and a comparison with the bark beetle-associated pine pathogen Grosmannia clavigera.</title>
        <authorList>
            <person name="Haridas S."/>
            <person name="Wang Y."/>
            <person name="Lim L."/>
            <person name="Massoumi Alamouti S."/>
            <person name="Jackman S."/>
            <person name="Docking R."/>
            <person name="Robertson G."/>
            <person name="Birol I."/>
            <person name="Bohlmann J."/>
            <person name="Breuil C."/>
        </authorList>
    </citation>
    <scope>NUCLEOTIDE SEQUENCE [LARGE SCALE GENOMIC DNA]</scope>
    <source>
        <strain evidence="5 6">UAMH 11346</strain>
    </source>
</reference>
<dbReference type="InterPro" id="IPR026569">
    <property type="entry name" value="Ribosomal_bL28"/>
</dbReference>
<protein>
    <submittedName>
        <fullName evidence="5">54s ribosomal protein l24</fullName>
    </submittedName>
</protein>
<organism evidence="5 6">
    <name type="scientific">Ophiostoma piceae (strain UAMH 11346)</name>
    <name type="common">Sap stain fungus</name>
    <dbReference type="NCBI Taxonomy" id="1262450"/>
    <lineage>
        <taxon>Eukaryota</taxon>
        <taxon>Fungi</taxon>
        <taxon>Dikarya</taxon>
        <taxon>Ascomycota</taxon>
        <taxon>Pezizomycotina</taxon>
        <taxon>Sordariomycetes</taxon>
        <taxon>Sordariomycetidae</taxon>
        <taxon>Ophiostomatales</taxon>
        <taxon>Ophiostomataceae</taxon>
        <taxon>Ophiostoma</taxon>
    </lineage>
</organism>
<dbReference type="InterPro" id="IPR034704">
    <property type="entry name" value="Ribosomal_bL28/bL31-like_sf"/>
</dbReference>
<proteinExistence type="inferred from homology"/>
<dbReference type="VEuPathDB" id="FungiDB:F503_08685"/>
<dbReference type="eggNOG" id="KOG3278">
    <property type="taxonomic scope" value="Eukaryota"/>
</dbReference>
<keyword evidence="6" id="KW-1185">Reference proteome</keyword>
<evidence type="ECO:0000256" key="2">
    <source>
        <dbReference type="ARBA" id="ARBA00022980"/>
    </source>
</evidence>
<evidence type="ECO:0000256" key="1">
    <source>
        <dbReference type="ARBA" id="ARBA00008760"/>
    </source>
</evidence>
<dbReference type="PANTHER" id="PTHR13528">
    <property type="entry name" value="39S RIBOSOMAL PROTEIN L28, MITOCHONDRIAL"/>
    <property type="match status" value="1"/>
</dbReference>
<dbReference type="GO" id="GO:0005762">
    <property type="term" value="C:mitochondrial large ribosomal subunit"/>
    <property type="evidence" value="ECO:0007669"/>
    <property type="project" value="TreeGrafter"/>
</dbReference>
<dbReference type="EMBL" id="KE148171">
    <property type="protein sequence ID" value="EPE03071.1"/>
    <property type="molecule type" value="Genomic_DNA"/>
</dbReference>
<dbReference type="PANTHER" id="PTHR13528:SF2">
    <property type="entry name" value="LARGE RIBOSOMAL SUBUNIT PROTEIN BL28M"/>
    <property type="match status" value="1"/>
</dbReference>
<feature type="compositionally biased region" description="Low complexity" evidence="4">
    <location>
        <begin position="209"/>
        <end position="219"/>
    </location>
</feature>
<dbReference type="OrthoDB" id="361870at2759"/>
<dbReference type="Gene3D" id="2.30.170.40">
    <property type="entry name" value="Ribosomal protein L28/L24"/>
    <property type="match status" value="1"/>
</dbReference>
<comment type="similarity">
    <text evidence="1">Belongs to the bacterial ribosomal protein bL28 family.</text>
</comment>
<evidence type="ECO:0000256" key="4">
    <source>
        <dbReference type="SAM" id="MobiDB-lite"/>
    </source>
</evidence>
<name>S3BUF9_OPHP1</name>
<evidence type="ECO:0000313" key="6">
    <source>
        <dbReference type="Proteomes" id="UP000016923"/>
    </source>
</evidence>
<gene>
    <name evidence="5" type="ORF">F503_08685</name>
</gene>
<dbReference type="HOGENOM" id="CLU_064548_0_0_1"/>
<dbReference type="AlphaFoldDB" id="S3BUF9"/>
<accession>S3BUF9</accession>